<dbReference type="NCBIfam" id="NF047752">
    <property type="entry name" value="MntA_antitoxin"/>
    <property type="match status" value="1"/>
</dbReference>
<proteinExistence type="predicted"/>
<dbReference type="PANTHER" id="PTHR43852">
    <property type="entry name" value="NUCLEOTIDYLTRANSFERASE"/>
    <property type="match status" value="1"/>
</dbReference>
<reference evidence="2 3" key="1">
    <citation type="journal article" date="2015" name="Nature">
        <title>rRNA introns, odd ribosomes, and small enigmatic genomes across a large radiation of phyla.</title>
        <authorList>
            <person name="Brown C.T."/>
            <person name="Hug L.A."/>
            <person name="Thomas B.C."/>
            <person name="Sharon I."/>
            <person name="Castelle C.J."/>
            <person name="Singh A."/>
            <person name="Wilkins M.J."/>
            <person name="Williams K.H."/>
            <person name="Banfield J.F."/>
        </authorList>
    </citation>
    <scope>NUCLEOTIDE SEQUENCE [LARGE SCALE GENOMIC DNA]</scope>
</reference>
<gene>
    <name evidence="2" type="ORF">UX80_C0006G0067</name>
</gene>
<dbReference type="STRING" id="1618358.UX80_C0006G0067"/>
<name>A0A0G1RM04_9BACT</name>
<dbReference type="Proteomes" id="UP000034307">
    <property type="component" value="Unassembled WGS sequence"/>
</dbReference>
<dbReference type="CDD" id="cd05403">
    <property type="entry name" value="NT_KNTase_like"/>
    <property type="match status" value="1"/>
</dbReference>
<accession>A0A0G1RM04</accession>
<dbReference type="Gene3D" id="3.30.460.10">
    <property type="entry name" value="Beta Polymerase, domain 2"/>
    <property type="match status" value="1"/>
</dbReference>
<feature type="domain" description="Polymerase beta nucleotidyltransferase" evidence="1">
    <location>
        <begin position="9"/>
        <end position="102"/>
    </location>
</feature>
<dbReference type="EMBL" id="LCNO01000006">
    <property type="protein sequence ID" value="KKU58097.1"/>
    <property type="molecule type" value="Genomic_DNA"/>
</dbReference>
<organism evidence="2 3">
    <name type="scientific">Candidatus Amesbacteria bacterium GW2011_GWA2_47_11b</name>
    <dbReference type="NCBI Taxonomy" id="1618358"/>
    <lineage>
        <taxon>Bacteria</taxon>
        <taxon>Candidatus Amesiibacteriota</taxon>
    </lineage>
</organism>
<dbReference type="InterPro" id="IPR041633">
    <property type="entry name" value="Polbeta"/>
</dbReference>
<evidence type="ECO:0000259" key="1">
    <source>
        <dbReference type="Pfam" id="PF18765"/>
    </source>
</evidence>
<dbReference type="PANTHER" id="PTHR43852:SF3">
    <property type="entry name" value="NUCLEOTIDYLTRANSFERASE"/>
    <property type="match status" value="1"/>
</dbReference>
<dbReference type="AlphaFoldDB" id="A0A0G1RM04"/>
<dbReference type="SUPFAM" id="SSF81301">
    <property type="entry name" value="Nucleotidyltransferase"/>
    <property type="match status" value="1"/>
</dbReference>
<dbReference type="InterPro" id="IPR052930">
    <property type="entry name" value="TA_antitoxin_MntA"/>
</dbReference>
<sequence length="140" mass="16144">MLTDEQIRKICEYMNDRPVEAVYLFGSQATNDARPDSDYDFGVLFEDSVGSSERFELRLEMMGLLTGMFKTDNVDVLDLNSSPIRFQYEAIKPRKLIYEKNSAVVKDFEYRVLTGYLDEAYHLKQATRDYLSQVASVGIL</sequence>
<evidence type="ECO:0000313" key="2">
    <source>
        <dbReference type="EMBL" id="KKU58097.1"/>
    </source>
</evidence>
<comment type="caution">
    <text evidence="2">The sequence shown here is derived from an EMBL/GenBank/DDBJ whole genome shotgun (WGS) entry which is preliminary data.</text>
</comment>
<dbReference type="Pfam" id="PF18765">
    <property type="entry name" value="Polbeta"/>
    <property type="match status" value="1"/>
</dbReference>
<dbReference type="InterPro" id="IPR043519">
    <property type="entry name" value="NT_sf"/>
</dbReference>
<protein>
    <recommendedName>
        <fullName evidence="1">Polymerase beta nucleotidyltransferase domain-containing protein</fullName>
    </recommendedName>
</protein>
<evidence type="ECO:0000313" key="3">
    <source>
        <dbReference type="Proteomes" id="UP000034307"/>
    </source>
</evidence>